<dbReference type="GO" id="GO:0004065">
    <property type="term" value="F:arylsulfatase activity"/>
    <property type="evidence" value="ECO:0007669"/>
    <property type="project" value="TreeGrafter"/>
</dbReference>
<dbReference type="SUPFAM" id="SSF53649">
    <property type="entry name" value="Alkaline phosphatase-like"/>
    <property type="match status" value="1"/>
</dbReference>
<accession>A0AAJ2NQL4</accession>
<dbReference type="Pfam" id="PF00884">
    <property type="entry name" value="Sulfatase"/>
    <property type="match status" value="1"/>
</dbReference>
<protein>
    <submittedName>
        <fullName evidence="2">Sulfatase-like hydrolase/transferase</fullName>
    </submittedName>
</protein>
<dbReference type="PANTHER" id="PTHR46615:SF1">
    <property type="entry name" value="ARYLSULFATASE K"/>
    <property type="match status" value="1"/>
</dbReference>
<dbReference type="InterPro" id="IPR000917">
    <property type="entry name" value="Sulfatase_N"/>
</dbReference>
<evidence type="ECO:0000259" key="1">
    <source>
        <dbReference type="Pfam" id="PF00884"/>
    </source>
</evidence>
<dbReference type="CDD" id="cd16035">
    <property type="entry name" value="sulfatase_like"/>
    <property type="match status" value="1"/>
</dbReference>
<evidence type="ECO:0000313" key="2">
    <source>
        <dbReference type="EMBL" id="MDV2886691.1"/>
    </source>
</evidence>
<keyword evidence="2" id="KW-0378">Hydrolase</keyword>
<dbReference type="GO" id="GO:0015024">
    <property type="term" value="F:glucuronate-2-sulfatase activity"/>
    <property type="evidence" value="ECO:0007669"/>
    <property type="project" value="TreeGrafter"/>
</dbReference>
<dbReference type="AlphaFoldDB" id="A0AAJ2NQL4"/>
<comment type="caution">
    <text evidence="2">The sequence shown here is derived from an EMBL/GenBank/DDBJ whole genome shotgun (WGS) entry which is preliminary data.</text>
</comment>
<dbReference type="InterPro" id="IPR017850">
    <property type="entry name" value="Alkaline_phosphatase_core_sf"/>
</dbReference>
<dbReference type="Proteomes" id="UP001285636">
    <property type="component" value="Unassembled WGS sequence"/>
</dbReference>
<dbReference type="EMBL" id="JAWJAY010000004">
    <property type="protein sequence ID" value="MDV2886691.1"/>
    <property type="molecule type" value="Genomic_DNA"/>
</dbReference>
<sequence>MSNKKKKKPNILILMVDQQRYPAVYETNEVKKWCEENLCAQQMLRKNGMVFTNHYAASTACSPSRTTLYTGQYPSLHGVTQTTGVAKGAFDADVFWLDANTVPTMGHYFRTAGYETFWKGKWHASDEDIFIPGTHDAYSSYNLDTGVPEKDKVKMYKQANRLDAFGFSGWIGPEPHGTDPRNSASSAATGMSGRDQVYAKDTVKLLQALDKKSQKEEDHKPWFVMCSLVNPHDIALYGVLTAVQPNYHFEVDQTLPFIPPAPTVEESLSTKPRAQESYRYTYPRALQPIIDNNFYRQLYYSLQKKADQEMEKVLKALQQSSFYEDTIVLFTSDHGELLGAHGGLYQKWYNMYEESIHVPLIIHNPLLFNEPEETDMLTSHVDVLPTLLGLAGVKVEKVQAKLSKNHTEVRPLVGRNLSKLIKGSDEFHEADEPIYFMTDDDVTKGLNQTTARGEHYQSVLQPNHIEAVIATLPSGKGSKKEVWKYARYFDIPQSDGDQERKHVLDEFELYNLTQDPLEERNLAHPQYATELTGRIQKVLSAILAEQSRQKRLVPKKSE</sequence>
<dbReference type="InterPro" id="IPR051849">
    <property type="entry name" value="GAG-degrading_sulfatase"/>
</dbReference>
<dbReference type="RefSeq" id="WP_323467335.1">
    <property type="nucleotide sequence ID" value="NZ_CP144224.1"/>
</dbReference>
<evidence type="ECO:0000313" key="3">
    <source>
        <dbReference type="Proteomes" id="UP001285636"/>
    </source>
</evidence>
<gene>
    <name evidence="2" type="ORF">RYX45_15975</name>
</gene>
<organism evidence="2 3">
    <name type="scientific">Alkalihalophilus pseudofirmus</name>
    <name type="common">Bacillus pseudofirmus</name>
    <dbReference type="NCBI Taxonomy" id="79885"/>
    <lineage>
        <taxon>Bacteria</taxon>
        <taxon>Bacillati</taxon>
        <taxon>Bacillota</taxon>
        <taxon>Bacilli</taxon>
        <taxon>Bacillales</taxon>
        <taxon>Bacillaceae</taxon>
        <taxon>Alkalihalophilus</taxon>
    </lineage>
</organism>
<reference evidence="2" key="1">
    <citation type="submission" date="2023-10" db="EMBL/GenBank/DDBJ databases">
        <title>Screening of Alkalihalophilus pseudofirmusBZ-TG-HK211 and Its Alleviation of Salt Stress on Rapeseed Growth.</title>
        <authorList>
            <person name="Zhao B."/>
            <person name="Guo T."/>
        </authorList>
    </citation>
    <scope>NUCLEOTIDE SEQUENCE</scope>
    <source>
        <strain evidence="2">BZ-TG-HK211</strain>
    </source>
</reference>
<name>A0AAJ2NQL4_ALKPS</name>
<proteinExistence type="predicted"/>
<dbReference type="PANTHER" id="PTHR46615">
    <property type="entry name" value="ARYLSULFATASE K"/>
    <property type="match status" value="1"/>
</dbReference>
<feature type="domain" description="Sulfatase N-terminal" evidence="1">
    <location>
        <begin position="9"/>
        <end position="393"/>
    </location>
</feature>
<dbReference type="Gene3D" id="3.40.720.10">
    <property type="entry name" value="Alkaline Phosphatase, subunit A"/>
    <property type="match status" value="1"/>
</dbReference>